<dbReference type="EMBL" id="CACSLK010006441">
    <property type="protein sequence ID" value="CAA0810586.1"/>
    <property type="molecule type" value="Genomic_DNA"/>
</dbReference>
<dbReference type="PANTHER" id="PTHR33116">
    <property type="entry name" value="REVERSE TRANSCRIPTASE ZINC-BINDING DOMAIN-CONTAINING PROTEIN-RELATED-RELATED"/>
    <property type="match status" value="1"/>
</dbReference>
<keyword evidence="2" id="KW-1185">Reference proteome</keyword>
<accession>A0A9N7MHP7</accession>
<comment type="caution">
    <text evidence="1">The sequence shown here is derived from an EMBL/GenBank/DDBJ whole genome shotgun (WGS) entry which is preliminary data.</text>
</comment>
<protein>
    <submittedName>
        <fullName evidence="1">Uncharacterized protein</fullName>
    </submittedName>
</protein>
<sequence length="84" mass="9406">LVNLSKSSIFFSKNTPPHIQRQICNTLNGISVHTSTKYLGLRLGLGKSKIDTFSYVENSVKKRILNWKSKFISPAGKEVLIKSV</sequence>
<name>A0A9N7MHP7_STRHE</name>
<reference evidence="1" key="1">
    <citation type="submission" date="2019-12" db="EMBL/GenBank/DDBJ databases">
        <authorList>
            <person name="Scholes J."/>
        </authorList>
    </citation>
    <scope>NUCLEOTIDE SEQUENCE</scope>
</reference>
<dbReference type="OrthoDB" id="1936608at2759"/>
<organism evidence="1 2">
    <name type="scientific">Striga hermonthica</name>
    <name type="common">Purple witchweed</name>
    <name type="synonym">Buchnera hermonthica</name>
    <dbReference type="NCBI Taxonomy" id="68872"/>
    <lineage>
        <taxon>Eukaryota</taxon>
        <taxon>Viridiplantae</taxon>
        <taxon>Streptophyta</taxon>
        <taxon>Embryophyta</taxon>
        <taxon>Tracheophyta</taxon>
        <taxon>Spermatophyta</taxon>
        <taxon>Magnoliopsida</taxon>
        <taxon>eudicotyledons</taxon>
        <taxon>Gunneridae</taxon>
        <taxon>Pentapetalae</taxon>
        <taxon>asterids</taxon>
        <taxon>lamiids</taxon>
        <taxon>Lamiales</taxon>
        <taxon>Orobanchaceae</taxon>
        <taxon>Buchnereae</taxon>
        <taxon>Striga</taxon>
    </lineage>
</organism>
<gene>
    <name evidence="1" type="ORF">SHERM_12134</name>
</gene>
<evidence type="ECO:0000313" key="1">
    <source>
        <dbReference type="EMBL" id="CAA0810586.1"/>
    </source>
</evidence>
<feature type="non-terminal residue" evidence="1">
    <location>
        <position position="84"/>
    </location>
</feature>
<feature type="non-terminal residue" evidence="1">
    <location>
        <position position="1"/>
    </location>
</feature>
<dbReference type="PANTHER" id="PTHR33116:SF86">
    <property type="entry name" value="REVERSE TRANSCRIPTASE DOMAIN-CONTAINING PROTEIN"/>
    <property type="match status" value="1"/>
</dbReference>
<dbReference type="AlphaFoldDB" id="A0A9N7MHP7"/>
<dbReference type="Proteomes" id="UP001153555">
    <property type="component" value="Unassembled WGS sequence"/>
</dbReference>
<proteinExistence type="predicted"/>
<evidence type="ECO:0000313" key="2">
    <source>
        <dbReference type="Proteomes" id="UP001153555"/>
    </source>
</evidence>